<dbReference type="CDD" id="cd00885">
    <property type="entry name" value="cinA"/>
    <property type="match status" value="1"/>
</dbReference>
<dbReference type="NCBIfam" id="TIGR00199">
    <property type="entry name" value="PncC_domain"/>
    <property type="match status" value="1"/>
</dbReference>
<dbReference type="Proteomes" id="UP000824072">
    <property type="component" value="Unassembled WGS sequence"/>
</dbReference>
<dbReference type="EMBL" id="DVMU01000180">
    <property type="protein sequence ID" value="HIU34460.1"/>
    <property type="molecule type" value="Genomic_DNA"/>
</dbReference>
<evidence type="ECO:0000313" key="4">
    <source>
        <dbReference type="Proteomes" id="UP000824072"/>
    </source>
</evidence>
<dbReference type="PANTHER" id="PTHR13939">
    <property type="entry name" value="NICOTINAMIDE-NUCLEOTIDE AMIDOHYDROLASE PNCC"/>
    <property type="match status" value="1"/>
</dbReference>
<comment type="similarity">
    <text evidence="1">Belongs to the CinA family.</text>
</comment>
<proteinExistence type="inferred from homology"/>
<dbReference type="InterPro" id="IPR001453">
    <property type="entry name" value="MoaB/Mog_dom"/>
</dbReference>
<dbReference type="AlphaFoldDB" id="A0A9D1IBQ6"/>
<dbReference type="InterPro" id="IPR008135">
    <property type="entry name" value="Competence-induced_CinA"/>
</dbReference>
<dbReference type="Pfam" id="PF18146">
    <property type="entry name" value="CinA_KH"/>
    <property type="match status" value="1"/>
</dbReference>
<protein>
    <recommendedName>
        <fullName evidence="1">Putative competence-damage inducible protein</fullName>
    </recommendedName>
</protein>
<dbReference type="InterPro" id="IPR050101">
    <property type="entry name" value="CinA"/>
</dbReference>
<dbReference type="Pfam" id="PF02464">
    <property type="entry name" value="CinA"/>
    <property type="match status" value="1"/>
</dbReference>
<dbReference type="PIRSF" id="PIRSF006728">
    <property type="entry name" value="CinA"/>
    <property type="match status" value="1"/>
</dbReference>
<dbReference type="NCBIfam" id="NF001813">
    <property type="entry name" value="PRK00549.1"/>
    <property type="match status" value="1"/>
</dbReference>
<evidence type="ECO:0000256" key="1">
    <source>
        <dbReference type="HAMAP-Rule" id="MF_00226"/>
    </source>
</evidence>
<dbReference type="Gene3D" id="3.40.980.10">
    <property type="entry name" value="MoaB/Mog-like domain"/>
    <property type="match status" value="1"/>
</dbReference>
<sequence>MIAEILSVGTELLMGQISNTDAQYLSRRLSELGVTLYRHTTVGDNPGRVKEALNEALSRADMVITTGGLGPTEDDLTKEMVGEFFGLPMELHAPSLEAIRTRMQRIGREMTQNNIKQAYFPHGAIVLPNLCGTAPGCIVESGRKAVAVLPGPPRELQDMFERQLAPYLAKRSGAKIASRFLRVFGVGESKVETLLQDLFHSDNPTLALYCGAGEVVARISARVRTDEDPQRLIAPLEEEIRKRLGEAVYAEGLKHPLAQTVLELLEARGETVAFSESLTGGKLAAAFVDCPGASRALNESYVTYSNEAKHRLLGVQNETLSRFGAVSAECAHEMALGTLRAAKADWAVSTTGIAGPDGGSAEKPVGLVYVGVAHGQQVWTEAFQFRGDREWVRTLACQNALNMLRLKILHAESSRNASSSAE</sequence>
<dbReference type="SUPFAM" id="SSF142433">
    <property type="entry name" value="CinA-like"/>
    <property type="match status" value="1"/>
</dbReference>
<organism evidence="3 4">
    <name type="scientific">Candidatus Pullichristensenella excrementigallinarum</name>
    <dbReference type="NCBI Taxonomy" id="2840907"/>
    <lineage>
        <taxon>Bacteria</taxon>
        <taxon>Bacillati</taxon>
        <taxon>Bacillota</taxon>
        <taxon>Clostridia</taxon>
        <taxon>Candidatus Pullichristensenella</taxon>
    </lineage>
</organism>
<name>A0A9D1IBQ6_9FIRM</name>
<reference evidence="3" key="2">
    <citation type="journal article" date="2021" name="PeerJ">
        <title>Extensive microbial diversity within the chicken gut microbiome revealed by metagenomics and culture.</title>
        <authorList>
            <person name="Gilroy R."/>
            <person name="Ravi A."/>
            <person name="Getino M."/>
            <person name="Pursley I."/>
            <person name="Horton D.L."/>
            <person name="Alikhan N.F."/>
            <person name="Baker D."/>
            <person name="Gharbi K."/>
            <person name="Hall N."/>
            <person name="Watson M."/>
            <person name="Adriaenssens E.M."/>
            <person name="Foster-Nyarko E."/>
            <person name="Jarju S."/>
            <person name="Secka A."/>
            <person name="Antonio M."/>
            <person name="Oren A."/>
            <person name="Chaudhuri R.R."/>
            <person name="La Ragione R."/>
            <person name="Hildebrand F."/>
            <person name="Pallen M.J."/>
        </authorList>
    </citation>
    <scope>NUCLEOTIDE SEQUENCE</scope>
    <source>
        <strain evidence="3">ChiHcec3-11533</strain>
    </source>
</reference>
<dbReference type="PANTHER" id="PTHR13939:SF0">
    <property type="entry name" value="NMN AMIDOHYDROLASE-LIKE PROTEIN YFAY"/>
    <property type="match status" value="1"/>
</dbReference>
<feature type="domain" description="MoaB/Mog" evidence="2">
    <location>
        <begin position="4"/>
        <end position="171"/>
    </location>
</feature>
<dbReference type="Gene3D" id="3.90.950.20">
    <property type="entry name" value="CinA-like"/>
    <property type="match status" value="1"/>
</dbReference>
<dbReference type="Gene3D" id="3.30.70.2860">
    <property type="match status" value="1"/>
</dbReference>
<evidence type="ECO:0000259" key="2">
    <source>
        <dbReference type="SMART" id="SM00852"/>
    </source>
</evidence>
<dbReference type="SMART" id="SM00852">
    <property type="entry name" value="MoCF_biosynth"/>
    <property type="match status" value="1"/>
</dbReference>
<dbReference type="InterPro" id="IPR036653">
    <property type="entry name" value="CinA-like_C"/>
</dbReference>
<dbReference type="HAMAP" id="MF_00226_B">
    <property type="entry name" value="CinA_B"/>
    <property type="match status" value="1"/>
</dbReference>
<dbReference type="NCBIfam" id="TIGR00177">
    <property type="entry name" value="molyb_syn"/>
    <property type="match status" value="1"/>
</dbReference>
<dbReference type="InterPro" id="IPR036425">
    <property type="entry name" value="MoaB/Mog-like_dom_sf"/>
</dbReference>
<dbReference type="NCBIfam" id="TIGR00200">
    <property type="entry name" value="cinA_nterm"/>
    <property type="match status" value="1"/>
</dbReference>
<accession>A0A9D1IBQ6</accession>
<dbReference type="SUPFAM" id="SSF53218">
    <property type="entry name" value="Molybdenum cofactor biosynthesis proteins"/>
    <property type="match status" value="1"/>
</dbReference>
<comment type="caution">
    <text evidence="3">The sequence shown here is derived from an EMBL/GenBank/DDBJ whole genome shotgun (WGS) entry which is preliminary data.</text>
</comment>
<dbReference type="InterPro" id="IPR008136">
    <property type="entry name" value="CinA_C"/>
</dbReference>
<dbReference type="Pfam" id="PF00994">
    <property type="entry name" value="MoCF_biosynth"/>
    <property type="match status" value="1"/>
</dbReference>
<gene>
    <name evidence="1" type="primary">cinA</name>
    <name evidence="3" type="ORF">IAB02_07855</name>
</gene>
<dbReference type="InterPro" id="IPR041424">
    <property type="entry name" value="CinA_KH"/>
</dbReference>
<reference evidence="3" key="1">
    <citation type="submission" date="2020-10" db="EMBL/GenBank/DDBJ databases">
        <authorList>
            <person name="Gilroy R."/>
        </authorList>
    </citation>
    <scope>NUCLEOTIDE SEQUENCE</scope>
    <source>
        <strain evidence="3">ChiHcec3-11533</strain>
    </source>
</reference>
<evidence type="ECO:0000313" key="3">
    <source>
        <dbReference type="EMBL" id="HIU34460.1"/>
    </source>
</evidence>